<gene>
    <name evidence="1" type="ORF">SPJ1_0221</name>
</gene>
<dbReference type="EMBL" id="ALYM01000001">
    <property type="protein sequence ID" value="EMG26259.1"/>
    <property type="molecule type" value="Genomic_DNA"/>
</dbReference>
<accession>A0ABP2T0N9</accession>
<protein>
    <submittedName>
        <fullName evidence="1">Uncharacterized protein</fullName>
    </submittedName>
</protein>
<evidence type="ECO:0000313" key="2">
    <source>
        <dbReference type="Proteomes" id="UP000011769"/>
    </source>
</evidence>
<name>A0ABP2T0N9_9STRE</name>
<sequence length="73" mass="8601">MKDTWSKSRDILFISQSDAHNYRSIVETLEAFTSFMKFAEYYNESEESNKTMINLLEDIISGKDLKTVLKRLE</sequence>
<comment type="caution">
    <text evidence="1">The sequence shown here is derived from an EMBL/GenBank/DDBJ whole genome shotgun (WGS) entry which is preliminary data.</text>
</comment>
<dbReference type="RefSeq" id="WP_004234387.1">
    <property type="nucleotide sequence ID" value="NZ_ALYM01000001.1"/>
</dbReference>
<reference evidence="1 2" key="1">
    <citation type="journal article" date="2013" name="PLoS ONE">
        <title>Comparative Genomic Characterization of Three Streptococcus parauberis Strains in Fish Pathogen, as Assessed by Wide-Genome Analyses.</title>
        <authorList>
            <person name="Nho S.W."/>
            <person name="Hikima J."/>
            <person name="Park S.B."/>
            <person name="Jang H.B."/>
            <person name="Cha I.S."/>
            <person name="Yasuike M."/>
            <person name="Nakamura Y."/>
            <person name="Fujiwara A."/>
            <person name="Sano M."/>
            <person name="Kanai K."/>
            <person name="Kondo H."/>
            <person name="Hirono I."/>
            <person name="Takeyama H."/>
            <person name="Aoki T."/>
            <person name="Jung T.S."/>
        </authorList>
    </citation>
    <scope>NUCLEOTIDE SEQUENCE [LARGE SCALE GENOMIC DNA]</scope>
    <source>
        <strain evidence="1 2">KRS-02083</strain>
    </source>
</reference>
<evidence type="ECO:0000313" key="1">
    <source>
        <dbReference type="EMBL" id="EMG26259.1"/>
    </source>
</evidence>
<proteinExistence type="predicted"/>
<keyword evidence="2" id="KW-1185">Reference proteome</keyword>
<organism evidence="1 2">
    <name type="scientific">Streptococcus parauberis KRS-02083</name>
    <dbReference type="NCBI Taxonomy" id="1207545"/>
    <lineage>
        <taxon>Bacteria</taxon>
        <taxon>Bacillati</taxon>
        <taxon>Bacillota</taxon>
        <taxon>Bacilli</taxon>
        <taxon>Lactobacillales</taxon>
        <taxon>Streptococcaceae</taxon>
        <taxon>Streptococcus</taxon>
    </lineage>
</organism>
<dbReference type="Proteomes" id="UP000011769">
    <property type="component" value="Unassembled WGS sequence"/>
</dbReference>